<dbReference type="RefSeq" id="WP_072762805.1">
    <property type="nucleotide sequence ID" value="NZ_FQYX01000001.1"/>
</dbReference>
<organism evidence="1 2">
    <name type="scientific">Arenibacter nanhaiticus</name>
    <dbReference type="NCBI Taxonomy" id="558155"/>
    <lineage>
        <taxon>Bacteria</taxon>
        <taxon>Pseudomonadati</taxon>
        <taxon>Bacteroidota</taxon>
        <taxon>Flavobacteriia</taxon>
        <taxon>Flavobacteriales</taxon>
        <taxon>Flavobacteriaceae</taxon>
        <taxon>Arenibacter</taxon>
    </lineage>
</organism>
<proteinExistence type="predicted"/>
<dbReference type="STRING" id="558155.SAMN04487911_101251"/>
<name>A0A1M6AK87_9FLAO</name>
<evidence type="ECO:0000313" key="1">
    <source>
        <dbReference type="EMBL" id="SHI36890.1"/>
    </source>
</evidence>
<evidence type="ECO:0000313" key="2">
    <source>
        <dbReference type="Proteomes" id="UP000184231"/>
    </source>
</evidence>
<protein>
    <recommendedName>
        <fullName evidence="3">PH domain-containing protein</fullName>
    </recommendedName>
</protein>
<sequence>MKPNKKRPWLLNILIVVTLLVVGLAYTAHVKNWTKIEKDSFQILSGIYFLKIPFAELDSISMVKKIPSMERINGFSVKETEKGVFKDSIGEKKVYVYVDKLSQPKIRVVYQDSLQLFLNFSDSTETKATYDFLEQKINLAKE</sequence>
<dbReference type="Proteomes" id="UP000184231">
    <property type="component" value="Unassembled WGS sequence"/>
</dbReference>
<accession>A0A1M6AK87</accession>
<dbReference type="OrthoDB" id="1441845at2"/>
<dbReference type="AlphaFoldDB" id="A0A1M6AK87"/>
<dbReference type="EMBL" id="FQYX01000001">
    <property type="protein sequence ID" value="SHI36890.1"/>
    <property type="molecule type" value="Genomic_DNA"/>
</dbReference>
<evidence type="ECO:0008006" key="3">
    <source>
        <dbReference type="Google" id="ProtNLM"/>
    </source>
</evidence>
<keyword evidence="2" id="KW-1185">Reference proteome</keyword>
<gene>
    <name evidence="1" type="ORF">SAMN04487911_101251</name>
</gene>
<reference evidence="1 2" key="1">
    <citation type="submission" date="2016-11" db="EMBL/GenBank/DDBJ databases">
        <authorList>
            <person name="Jaros S."/>
            <person name="Januszkiewicz K."/>
            <person name="Wedrychowicz H."/>
        </authorList>
    </citation>
    <scope>NUCLEOTIDE SEQUENCE [LARGE SCALE GENOMIC DNA]</scope>
    <source>
        <strain evidence="1 2">CGMCC 1.8863</strain>
    </source>
</reference>